<dbReference type="GO" id="GO:0005886">
    <property type="term" value="C:plasma membrane"/>
    <property type="evidence" value="ECO:0007669"/>
    <property type="project" value="UniProtKB-SubCell"/>
</dbReference>
<comment type="subcellular location">
    <subcellularLocation>
        <location evidence="1">Cell inner membrane</location>
        <topology evidence="1">Multi-pass membrane protein</topology>
    </subcellularLocation>
</comment>
<keyword evidence="8" id="KW-0534">Nitrate assimilation</keyword>
<evidence type="ECO:0000256" key="10">
    <source>
        <dbReference type="SAM" id="Phobius"/>
    </source>
</evidence>
<dbReference type="GO" id="GO:0015112">
    <property type="term" value="F:nitrate transmembrane transporter activity"/>
    <property type="evidence" value="ECO:0007669"/>
    <property type="project" value="InterPro"/>
</dbReference>
<proteinExistence type="inferred from homology"/>
<keyword evidence="3" id="KW-0813">Transport</keyword>
<feature type="transmembrane region" description="Helical" evidence="10">
    <location>
        <begin position="108"/>
        <end position="128"/>
    </location>
</feature>
<feature type="transmembrane region" description="Helical" evidence="10">
    <location>
        <begin position="411"/>
        <end position="432"/>
    </location>
</feature>
<evidence type="ECO:0000256" key="4">
    <source>
        <dbReference type="ARBA" id="ARBA00022475"/>
    </source>
</evidence>
<feature type="transmembrane region" description="Helical" evidence="10">
    <location>
        <begin position="268"/>
        <end position="287"/>
    </location>
</feature>
<evidence type="ECO:0000313" key="12">
    <source>
        <dbReference type="Proteomes" id="UP000502706"/>
    </source>
</evidence>
<dbReference type="GO" id="GO:0042128">
    <property type="term" value="P:nitrate assimilation"/>
    <property type="evidence" value="ECO:0007669"/>
    <property type="project" value="UniProtKB-KW"/>
</dbReference>
<dbReference type="InterPro" id="IPR044772">
    <property type="entry name" value="NO3_transporter"/>
</dbReference>
<feature type="transmembrane region" description="Helical" evidence="10">
    <location>
        <begin position="183"/>
        <end position="206"/>
    </location>
</feature>
<keyword evidence="5" id="KW-0997">Cell inner membrane</keyword>
<feature type="transmembrane region" description="Helical" evidence="10">
    <location>
        <begin position="330"/>
        <end position="349"/>
    </location>
</feature>
<feature type="transmembrane region" description="Helical" evidence="10">
    <location>
        <begin position="299"/>
        <end position="318"/>
    </location>
</feature>
<feature type="transmembrane region" description="Helical" evidence="10">
    <location>
        <begin position="226"/>
        <end position="247"/>
    </location>
</feature>
<comment type="similarity">
    <text evidence="2">Belongs to the major facilitator superfamily. Nitrate/nitrite porter (TC 2.A.1.8) family.</text>
</comment>
<dbReference type="FunFam" id="1.20.1250.20:FF:000024">
    <property type="entry name" value="Nitrite extrusion protein NarK"/>
    <property type="match status" value="1"/>
</dbReference>
<gene>
    <name evidence="11" type="ORF">GBA65_12435</name>
</gene>
<dbReference type="KEGG" id="rmar:GBA65_12435"/>
<evidence type="ECO:0000256" key="2">
    <source>
        <dbReference type="ARBA" id="ARBA00008432"/>
    </source>
</evidence>
<dbReference type="InterPro" id="IPR011701">
    <property type="entry name" value="MFS"/>
</dbReference>
<keyword evidence="12" id="KW-1185">Reference proteome</keyword>
<accession>A0A6G8PYB4</accession>
<evidence type="ECO:0000256" key="5">
    <source>
        <dbReference type="ARBA" id="ARBA00022519"/>
    </source>
</evidence>
<evidence type="ECO:0000256" key="3">
    <source>
        <dbReference type="ARBA" id="ARBA00022448"/>
    </source>
</evidence>
<keyword evidence="7 10" id="KW-1133">Transmembrane helix</keyword>
<feature type="transmembrane region" description="Helical" evidence="10">
    <location>
        <begin position="78"/>
        <end position="96"/>
    </location>
</feature>
<keyword evidence="6 10" id="KW-0812">Transmembrane</keyword>
<feature type="transmembrane region" description="Helical" evidence="10">
    <location>
        <begin position="134"/>
        <end position="162"/>
    </location>
</feature>
<evidence type="ECO:0000256" key="7">
    <source>
        <dbReference type="ARBA" id="ARBA00022989"/>
    </source>
</evidence>
<dbReference type="EMBL" id="CP045121">
    <property type="protein sequence ID" value="QIN79193.1"/>
    <property type="molecule type" value="Genomic_DNA"/>
</dbReference>
<evidence type="ECO:0000256" key="1">
    <source>
        <dbReference type="ARBA" id="ARBA00004429"/>
    </source>
</evidence>
<keyword evidence="9 10" id="KW-0472">Membrane</keyword>
<dbReference type="InterPro" id="IPR036259">
    <property type="entry name" value="MFS_trans_sf"/>
</dbReference>
<keyword evidence="4" id="KW-1003">Cell membrane</keyword>
<feature type="transmembrane region" description="Helical" evidence="10">
    <location>
        <begin position="444"/>
        <end position="465"/>
    </location>
</feature>
<dbReference type="Pfam" id="PF07690">
    <property type="entry name" value="MFS_1"/>
    <property type="match status" value="1"/>
</dbReference>
<evidence type="ECO:0000256" key="8">
    <source>
        <dbReference type="ARBA" id="ARBA00023063"/>
    </source>
</evidence>
<dbReference type="SUPFAM" id="SSF103473">
    <property type="entry name" value="MFS general substrate transporter"/>
    <property type="match status" value="1"/>
</dbReference>
<feature type="transmembrane region" description="Helical" evidence="10">
    <location>
        <begin position="42"/>
        <end position="66"/>
    </location>
</feature>
<evidence type="ECO:0000256" key="6">
    <source>
        <dbReference type="ARBA" id="ARBA00022692"/>
    </source>
</evidence>
<dbReference type="Gene3D" id="1.20.1250.20">
    <property type="entry name" value="MFS general substrate transporter like domains"/>
    <property type="match status" value="1"/>
</dbReference>
<dbReference type="CDD" id="cd17341">
    <property type="entry name" value="MFS_NRT2_like"/>
    <property type="match status" value="1"/>
</dbReference>
<sequence length="473" mass="50989">MSARGGAIEREGIRGGGWINEWNPEDEGFWEAKGRRVARRNLVFSIFAEFLGFSVWQLFSIVAALLPLIGFAFTAPQLFGLVAIPPLVGATMRFPYTFAVGIFGGRNWTVISALLLLIPTVMLGIIIQNPETPYWLFVVAAALGGFGGGNFSSSMANIGYFYPNDKKGTALGINAAGGNLGVGVVQLIVPFVVASAALGAVFGGASQTRTDAATGETSQVFIQNAAFFWVPLILLAALGAFLFMNNLNVSQASPREQAPVAKRKHTWVMSYLYIGTFGSFIGYSASFPVLIGNQFPEYAATWMAALGPIVGSLVRPFGGWLSDKLGGARITLWTFVVMICAVLGVLYFLSVQSFAGFFLSFMLLFLTTGVGNGSTYRMIPFIFRTEREREVEGQGEGILAEARRRGLKEGAFAIGFIGAIAAYGGFVIPQAYKYSIGATGGPQTALTAFVAFYVTCVAVTWYFYFRKNAEIRC</sequence>
<dbReference type="Proteomes" id="UP000502706">
    <property type="component" value="Chromosome"/>
</dbReference>
<evidence type="ECO:0000313" key="11">
    <source>
        <dbReference type="EMBL" id="QIN79193.1"/>
    </source>
</evidence>
<dbReference type="GO" id="GO:0015707">
    <property type="term" value="P:nitrite transport"/>
    <property type="evidence" value="ECO:0007669"/>
    <property type="project" value="UniProtKB-ARBA"/>
</dbReference>
<evidence type="ECO:0000256" key="9">
    <source>
        <dbReference type="ARBA" id="ARBA00023136"/>
    </source>
</evidence>
<organism evidence="11 12">
    <name type="scientific">Rubrobacter marinus</name>
    <dbReference type="NCBI Taxonomy" id="2653852"/>
    <lineage>
        <taxon>Bacteria</taxon>
        <taxon>Bacillati</taxon>
        <taxon>Actinomycetota</taxon>
        <taxon>Rubrobacteria</taxon>
        <taxon>Rubrobacterales</taxon>
        <taxon>Rubrobacteraceae</taxon>
        <taxon>Rubrobacter</taxon>
    </lineage>
</organism>
<dbReference type="PANTHER" id="PTHR23515">
    <property type="entry name" value="HIGH-AFFINITY NITRATE TRANSPORTER 2.3"/>
    <property type="match status" value="1"/>
</dbReference>
<reference evidence="11 12" key="1">
    <citation type="submission" date="2019-10" db="EMBL/GenBank/DDBJ databases">
        <title>Rubrobacter sp nov SCSIO 52915 isolated from a deep-sea sediment in the South China Sea.</title>
        <authorList>
            <person name="Chen R.W."/>
        </authorList>
    </citation>
    <scope>NUCLEOTIDE SEQUENCE [LARGE SCALE GENOMIC DNA]</scope>
    <source>
        <strain evidence="11 12">SCSIO 52915</strain>
    </source>
</reference>
<name>A0A6G8PYB4_9ACTN</name>
<protein>
    <submittedName>
        <fullName evidence="11">MFS transporter</fullName>
    </submittedName>
</protein>
<feature type="transmembrane region" description="Helical" evidence="10">
    <location>
        <begin position="355"/>
        <end position="379"/>
    </location>
</feature>
<dbReference type="RefSeq" id="WP_166396854.1">
    <property type="nucleotide sequence ID" value="NZ_CP045121.1"/>
</dbReference>
<dbReference type="AlphaFoldDB" id="A0A6G8PYB4"/>